<dbReference type="Proteomes" id="UP000041770">
    <property type="component" value="Unassembled WGS sequence"/>
</dbReference>
<evidence type="ECO:0000313" key="3">
    <source>
        <dbReference type="Proteomes" id="UP000041770"/>
    </source>
</evidence>
<gene>
    <name evidence="2" type="ORF">ERS013200_00937</name>
    <name evidence="1" type="ORF">ERS013201_01600</name>
</gene>
<accession>A0A655X1I7</accession>
<evidence type="ECO:0000313" key="1">
    <source>
        <dbReference type="EMBL" id="CSC03254.1"/>
    </source>
</evidence>
<evidence type="ECO:0000313" key="4">
    <source>
        <dbReference type="Proteomes" id="UP000046067"/>
    </source>
</evidence>
<dbReference type="AlphaFoldDB" id="A0A655X1I7"/>
<dbReference type="EMBL" id="CWQY01000004">
    <property type="protein sequence ID" value="CSC24311.1"/>
    <property type="molecule type" value="Genomic_DNA"/>
</dbReference>
<dbReference type="Proteomes" id="UP000046067">
    <property type="component" value="Unassembled WGS sequence"/>
</dbReference>
<reference evidence="3 4" key="1">
    <citation type="submission" date="2015-07" db="EMBL/GenBank/DDBJ databases">
        <authorList>
            <consortium name="Pathogen Informatics"/>
        </authorList>
    </citation>
    <scope>NUCLEOTIDE SEQUENCE [LARGE SCALE GENOMIC DNA]</scope>
    <source>
        <strain evidence="2 3">A316</strain>
        <strain evidence="1 4">A325</strain>
    </source>
</reference>
<sequence length="54" mass="5484">MEGSQILAAIDTAAMSIALTPPAMMVSTKPIPVCATEAISTGVASLIKFDASFL</sequence>
<name>A0A655X1I7_VIBCL</name>
<dbReference type="EMBL" id="CWQJ01000008">
    <property type="protein sequence ID" value="CSC03254.1"/>
    <property type="molecule type" value="Genomic_DNA"/>
</dbReference>
<organism evidence="1 4">
    <name type="scientific">Vibrio cholerae</name>
    <dbReference type="NCBI Taxonomy" id="666"/>
    <lineage>
        <taxon>Bacteria</taxon>
        <taxon>Pseudomonadati</taxon>
        <taxon>Pseudomonadota</taxon>
        <taxon>Gammaproteobacteria</taxon>
        <taxon>Vibrionales</taxon>
        <taxon>Vibrionaceae</taxon>
        <taxon>Vibrio</taxon>
    </lineage>
</organism>
<proteinExistence type="predicted"/>
<evidence type="ECO:0000313" key="2">
    <source>
        <dbReference type="EMBL" id="CSC24311.1"/>
    </source>
</evidence>
<protein>
    <submittedName>
        <fullName evidence="1">Uncharacterized protein</fullName>
    </submittedName>
</protein>